<evidence type="ECO:0000313" key="3">
    <source>
        <dbReference type="Proteomes" id="UP000518681"/>
    </source>
</evidence>
<protein>
    <submittedName>
        <fullName evidence="2">Uncharacterized protein</fullName>
    </submittedName>
</protein>
<dbReference type="AlphaFoldDB" id="A0AAW3UVY2"/>
<sequence>MNAKAQDYQQADAPFLNPDARNENVIEPVAVLPEGYR</sequence>
<organism evidence="2 3">
    <name type="scientific">Paraburkholderia fungorum</name>
    <dbReference type="NCBI Taxonomy" id="134537"/>
    <lineage>
        <taxon>Bacteria</taxon>
        <taxon>Pseudomonadati</taxon>
        <taxon>Pseudomonadota</taxon>
        <taxon>Betaproteobacteria</taxon>
        <taxon>Burkholderiales</taxon>
        <taxon>Burkholderiaceae</taxon>
        <taxon>Paraburkholderia</taxon>
    </lineage>
</organism>
<comment type="caution">
    <text evidence="2">The sequence shown here is derived from an EMBL/GenBank/DDBJ whole genome shotgun (WGS) entry which is preliminary data.</text>
</comment>
<evidence type="ECO:0000313" key="2">
    <source>
        <dbReference type="EMBL" id="MBB6201145.1"/>
    </source>
</evidence>
<evidence type="ECO:0000256" key="1">
    <source>
        <dbReference type="SAM" id="MobiDB-lite"/>
    </source>
</evidence>
<feature type="region of interest" description="Disordered" evidence="1">
    <location>
        <begin position="1"/>
        <end position="20"/>
    </location>
</feature>
<dbReference type="EMBL" id="JACIIK010000003">
    <property type="protein sequence ID" value="MBB6201145.1"/>
    <property type="molecule type" value="Genomic_DNA"/>
</dbReference>
<proteinExistence type="predicted"/>
<accession>A0AAW3UVY2</accession>
<reference evidence="2 3" key="1">
    <citation type="submission" date="2020-08" db="EMBL/GenBank/DDBJ databases">
        <title>Genomic Encyclopedia of Type Strains, Phase IV (KMG-V): Genome sequencing to study the core and pangenomes of soil and plant-associated prokaryotes.</title>
        <authorList>
            <person name="Whitman W."/>
        </authorList>
    </citation>
    <scope>NUCLEOTIDE SEQUENCE [LARGE SCALE GENOMIC DNA]</scope>
    <source>
        <strain evidence="2 3">SEMIA 4013</strain>
    </source>
</reference>
<gene>
    <name evidence="2" type="ORF">GGD69_001994</name>
</gene>
<name>A0AAW3UVY2_9BURK</name>
<dbReference type="Proteomes" id="UP000518681">
    <property type="component" value="Unassembled WGS sequence"/>
</dbReference>